<dbReference type="Proteomes" id="UP000529843">
    <property type="component" value="Unassembled WGS sequence"/>
</dbReference>
<dbReference type="AlphaFoldDB" id="A0A7K4NLD5"/>
<gene>
    <name evidence="2" type="ORF">HX804_02175</name>
</gene>
<proteinExistence type="predicted"/>
<protein>
    <recommendedName>
        <fullName evidence="1">C2H2-type domain-containing protein</fullName>
    </recommendedName>
</protein>
<organism evidence="2 3">
    <name type="scientific">Marine Group I thaumarchaeote</name>
    <dbReference type="NCBI Taxonomy" id="2511932"/>
    <lineage>
        <taxon>Archaea</taxon>
        <taxon>Nitrososphaerota</taxon>
        <taxon>Marine Group I</taxon>
    </lineage>
</organism>
<feature type="domain" description="C2H2-type" evidence="1">
    <location>
        <begin position="13"/>
        <end position="34"/>
    </location>
</feature>
<evidence type="ECO:0000313" key="3">
    <source>
        <dbReference type="Proteomes" id="UP000529843"/>
    </source>
</evidence>
<accession>A0A7K4NLD5</accession>
<reference evidence="2 3" key="1">
    <citation type="journal article" date="2019" name="Environ. Microbiol.">
        <title>Genomics insights into ecotype formation of ammonia-oxidizing archaea in the deep ocean.</title>
        <authorList>
            <person name="Wang Y."/>
            <person name="Huang J.M."/>
            <person name="Cui G.J."/>
            <person name="Nunoura T."/>
            <person name="Takaki Y."/>
            <person name="Li W.L."/>
            <person name="Li J."/>
            <person name="Gao Z.M."/>
            <person name="Takai K."/>
            <person name="Zhang A.Q."/>
            <person name="Stepanauskas R."/>
        </authorList>
    </citation>
    <scope>NUCLEOTIDE SEQUENCE [LARGE SCALE GENOMIC DNA]</scope>
    <source>
        <strain evidence="2 3">N8</strain>
    </source>
</reference>
<sequence>MVLPLIDENKPKCYLCHETFENMVDLKKHQESSHKEFFDKDEKYDTKN</sequence>
<dbReference type="PROSITE" id="PS00028">
    <property type="entry name" value="ZINC_FINGER_C2H2_1"/>
    <property type="match status" value="1"/>
</dbReference>
<comment type="caution">
    <text evidence="2">The sequence shown here is derived from an EMBL/GenBank/DDBJ whole genome shotgun (WGS) entry which is preliminary data.</text>
</comment>
<name>A0A7K4NLD5_9ARCH</name>
<evidence type="ECO:0000313" key="2">
    <source>
        <dbReference type="EMBL" id="NWK02101.1"/>
    </source>
</evidence>
<dbReference type="EMBL" id="JACAST010000012">
    <property type="protein sequence ID" value="NWK02101.1"/>
    <property type="molecule type" value="Genomic_DNA"/>
</dbReference>
<dbReference type="InterPro" id="IPR013087">
    <property type="entry name" value="Znf_C2H2_type"/>
</dbReference>
<evidence type="ECO:0000259" key="1">
    <source>
        <dbReference type="PROSITE" id="PS00028"/>
    </source>
</evidence>